<dbReference type="Pfam" id="PF06722">
    <property type="entry name" value="EryCIII-like_C"/>
    <property type="match status" value="1"/>
</dbReference>
<evidence type="ECO:0000259" key="2">
    <source>
        <dbReference type="Pfam" id="PF06722"/>
    </source>
</evidence>
<dbReference type="InterPro" id="IPR050426">
    <property type="entry name" value="Glycosyltransferase_28"/>
</dbReference>
<dbReference type="GO" id="GO:0005975">
    <property type="term" value="P:carbohydrate metabolic process"/>
    <property type="evidence" value="ECO:0007669"/>
    <property type="project" value="InterPro"/>
</dbReference>
<evidence type="ECO:0000313" key="4">
    <source>
        <dbReference type="Proteomes" id="UP000239735"/>
    </source>
</evidence>
<dbReference type="GO" id="GO:0008194">
    <property type="term" value="F:UDP-glycosyltransferase activity"/>
    <property type="evidence" value="ECO:0007669"/>
    <property type="project" value="InterPro"/>
</dbReference>
<dbReference type="CDD" id="cd03784">
    <property type="entry name" value="GT1_Gtf-like"/>
    <property type="match status" value="1"/>
</dbReference>
<dbReference type="Proteomes" id="UP000239735">
    <property type="component" value="Unassembled WGS sequence"/>
</dbReference>
<dbReference type="SUPFAM" id="SSF53756">
    <property type="entry name" value="UDP-Glycosyltransferase/glycogen phosphorylase"/>
    <property type="match status" value="1"/>
</dbReference>
<dbReference type="InterPro" id="IPR002213">
    <property type="entry name" value="UDP_glucos_trans"/>
</dbReference>
<dbReference type="InterPro" id="IPR004276">
    <property type="entry name" value="GlycoTrans_28_N"/>
</dbReference>
<accession>A0A2N9L2W7</accession>
<organism evidence="3 4">
    <name type="scientific">Candidatus Sulfuritelmatomonas gaucii</name>
    <dbReference type="NCBI Taxonomy" id="2043161"/>
    <lineage>
        <taxon>Bacteria</taxon>
        <taxon>Pseudomonadati</taxon>
        <taxon>Acidobacteriota</taxon>
        <taxon>Terriglobia</taxon>
        <taxon>Terriglobales</taxon>
        <taxon>Acidobacteriaceae</taxon>
        <taxon>Candidatus Sulfuritelmatomonas</taxon>
    </lineage>
</organism>
<dbReference type="Gene3D" id="3.40.50.2000">
    <property type="entry name" value="Glycogen Phosphorylase B"/>
    <property type="match status" value="2"/>
</dbReference>
<dbReference type="GO" id="GO:0033072">
    <property type="term" value="P:vancomycin biosynthetic process"/>
    <property type="evidence" value="ECO:0007669"/>
    <property type="project" value="UniProtKB-ARBA"/>
</dbReference>
<dbReference type="PANTHER" id="PTHR48050:SF13">
    <property type="entry name" value="STEROL 3-BETA-GLUCOSYLTRANSFERASE UGT80A2"/>
    <property type="match status" value="1"/>
</dbReference>
<feature type="domain" description="Erythromycin biosynthesis protein CIII-like C-terminal" evidence="2">
    <location>
        <begin position="295"/>
        <end position="405"/>
    </location>
</feature>
<reference evidence="4" key="1">
    <citation type="submission" date="2018-02" db="EMBL/GenBank/DDBJ databases">
        <authorList>
            <person name="Hausmann B."/>
        </authorList>
    </citation>
    <scope>NUCLEOTIDE SEQUENCE [LARGE SCALE GENOMIC DNA]</scope>
    <source>
        <strain evidence="4">Peat soil MAG SbA5</strain>
    </source>
</reference>
<dbReference type="GO" id="GO:0016758">
    <property type="term" value="F:hexosyltransferase activity"/>
    <property type="evidence" value="ECO:0007669"/>
    <property type="project" value="InterPro"/>
</dbReference>
<protein>
    <submittedName>
        <fullName evidence="3">Putative rhamnosyl transferase</fullName>
    </submittedName>
</protein>
<evidence type="ECO:0000259" key="1">
    <source>
        <dbReference type="Pfam" id="PF03033"/>
    </source>
</evidence>
<proteinExistence type="predicted"/>
<sequence>MRIVLSNIGTFGDINPLIAIALELKRRGHSPVMALPNLYRRKIEPLGIEFHALRPDIDPSNTLLIQMIYDVKKGTETGLREFLFPVLRQTYDDLLDAATRPARADLLLLGELNYAGPIVAEVTGIPWASYVLAPFSFFSAYDPPVLPPYPRLSRADKAPGMGGAMRRLARFVTRKWPEPIYELRRELGLPMGKNPIFEAKHSPHLVLALFSRVLGVEQKDWPEHTLITGFCFYDADAGNAALPSQLETFLNAGEPPAVFTLGSAAVMAAGDFYEQSARAAIKLGVRAVLLIGDDPRNRPEISLPELICVAEYAPYSRLFPRASLVVHQGGVGTTAQCLRAGRPMLIMPYSHDQPDNARRMRRLGVARVVQRSDFKAWRVARKAREMLSEPEYDERARAAAEEVARENGVMTACDALEKLERQGPGIRD</sequence>
<dbReference type="InterPro" id="IPR010610">
    <property type="entry name" value="EryCIII-like_C"/>
</dbReference>
<feature type="domain" description="Glycosyltransferase family 28 N-terminal" evidence="1">
    <location>
        <begin position="3"/>
        <end position="126"/>
    </location>
</feature>
<dbReference type="EMBL" id="OKRB01000002">
    <property type="protein sequence ID" value="SPE17473.1"/>
    <property type="molecule type" value="Genomic_DNA"/>
</dbReference>
<dbReference type="PANTHER" id="PTHR48050">
    <property type="entry name" value="STEROL 3-BETA-GLUCOSYLTRANSFERASE"/>
    <property type="match status" value="1"/>
</dbReference>
<dbReference type="AlphaFoldDB" id="A0A2N9L2W7"/>
<dbReference type="Pfam" id="PF03033">
    <property type="entry name" value="Glyco_transf_28"/>
    <property type="match status" value="1"/>
</dbReference>
<keyword evidence="3" id="KW-0808">Transferase</keyword>
<name>A0A2N9L2W7_9BACT</name>
<dbReference type="OrthoDB" id="9805366at2"/>
<gene>
    <name evidence="3" type="ORF">SBA5_100071</name>
</gene>
<evidence type="ECO:0000313" key="3">
    <source>
        <dbReference type="EMBL" id="SPE17473.1"/>
    </source>
</evidence>